<comment type="caution">
    <text evidence="2">The sequence shown here is derived from an EMBL/GenBank/DDBJ whole genome shotgun (WGS) entry which is preliminary data.</text>
</comment>
<dbReference type="Proteomes" id="UP001362999">
    <property type="component" value="Unassembled WGS sequence"/>
</dbReference>
<evidence type="ECO:0000313" key="3">
    <source>
        <dbReference type="Proteomes" id="UP001362999"/>
    </source>
</evidence>
<protein>
    <submittedName>
        <fullName evidence="2">Uncharacterized protein</fullName>
    </submittedName>
</protein>
<reference evidence="2 3" key="1">
    <citation type="journal article" date="2024" name="J Genomics">
        <title>Draft genome sequencing and assembly of Favolaschia claudopus CIRM-BRFM 2984 isolated from oak limbs.</title>
        <authorList>
            <person name="Navarro D."/>
            <person name="Drula E."/>
            <person name="Chaduli D."/>
            <person name="Cazenave R."/>
            <person name="Ahrendt S."/>
            <person name="Wang J."/>
            <person name="Lipzen A."/>
            <person name="Daum C."/>
            <person name="Barry K."/>
            <person name="Grigoriev I.V."/>
            <person name="Favel A."/>
            <person name="Rosso M.N."/>
            <person name="Martin F."/>
        </authorList>
    </citation>
    <scope>NUCLEOTIDE SEQUENCE [LARGE SCALE GENOMIC DNA]</scope>
    <source>
        <strain evidence="2 3">CIRM-BRFM 2984</strain>
    </source>
</reference>
<evidence type="ECO:0000256" key="1">
    <source>
        <dbReference type="SAM" id="MobiDB-lite"/>
    </source>
</evidence>
<gene>
    <name evidence="2" type="ORF">R3P38DRAFT_3610200</name>
</gene>
<accession>A0AAW0A6P3</accession>
<evidence type="ECO:0000313" key="2">
    <source>
        <dbReference type="EMBL" id="KAK7001930.1"/>
    </source>
</evidence>
<sequence length="1127" mass="121461">MVSAFESNRSRAKSISISAIEANTSHNTSPGIISPLNQNEAYLWCIQLNWMFKPAKFYSTAKDKRKVRNGGSREIFVQSKEGVNLFGFQCQVKEHSAAKGEVHWDLCSLSYCSSEQELWAKRGADTTHLYPRSTGGRNKETTKKQRLNLQIGVAVDRTIAVRMVKDLCRWKGRLTVDGGGRKQKHHITAALAAALSSPVHSVQRWTPSTLSAACGLGRIIVSDALIFTNFDRASSGHQRFLLAKAEAALAPQAKTTSGYSDADVENLTDLKQQFEGRGVMESVSVSESTDNGNEVVGVGDGEDASTTKGSSLSLAIYLNLFNSHPHCSGYLAYVATARGSASEFQIERTGRLAYAGPIMCLAKSTDSSRGVPAIRCSTLPDSEGGEADEICCGYGASGTGFLLLVAAVDSGAMLRVLQSRTSACALESHGTTLTAPLPLVPDSEVLSLSILEASPSLSTPYLSVNCKALSLTNNNTNHALKGVIEEDIVSHAATQEMIRASVRHGRGCSGYTAYQEGMDDGRGHEDEEAEVPPIITPSALPLSSKHRIHPDMPKRFVHIVGPRWGTVGCGGVGEMSNESLIYFLRRHPCLEEPKPSPGPCVSPRSSALFCRPCGPLVGAARGVWASESCWVVAGRMYEVVVAENEHGDSASEGRADVGVVKGMTRERVYEVLERQGCRSRDGGRKMEGRETVAGSRHAAPKRMCLPKMCKGWKVSSASTSKCRSRRYPAIATPSLPASPPPRHHHPLLPPAPRIHRPIHAITAGHRRCLRKRRDKGLLVTLLPGNVKDAEEHGVTGRGMISGGGWRIRANAAHRGRACSTLRHRPSMTRRRSRGSSGARGSRVTTYPTWRMPGRHQLLSPRPAHFMSSSSSSASPRLISLFRSSPSTLGGTRSDRSGFCLALRAAATASITVAIFETKDVKRLPLAARQLSLFIHLVLASPFSPPPEPMLHFSTFHSKRILAALCSPTSPTPLVTAAPSSLPGPRPKNDVHHHAPRCVPLLAPTPLAFVQPTSTQICSPRQIQDAVLGEIRVGGASIPVGELMKPGRVAVWQCEYKRRRLRMSGWSGISVRIGGWSTQRGGSWVGCISPLCSGVETAMETDNDCANREKVAGVNVTISFASTTGTEL</sequence>
<organism evidence="2 3">
    <name type="scientific">Favolaschia claudopus</name>
    <dbReference type="NCBI Taxonomy" id="2862362"/>
    <lineage>
        <taxon>Eukaryota</taxon>
        <taxon>Fungi</taxon>
        <taxon>Dikarya</taxon>
        <taxon>Basidiomycota</taxon>
        <taxon>Agaricomycotina</taxon>
        <taxon>Agaricomycetes</taxon>
        <taxon>Agaricomycetidae</taxon>
        <taxon>Agaricales</taxon>
        <taxon>Marasmiineae</taxon>
        <taxon>Mycenaceae</taxon>
        <taxon>Favolaschia</taxon>
    </lineage>
</organism>
<feature type="region of interest" description="Disordered" evidence="1">
    <location>
        <begin position="731"/>
        <end position="753"/>
    </location>
</feature>
<feature type="region of interest" description="Disordered" evidence="1">
    <location>
        <begin position="825"/>
        <end position="847"/>
    </location>
</feature>
<dbReference type="AlphaFoldDB" id="A0AAW0A6P3"/>
<proteinExistence type="predicted"/>
<name>A0AAW0A6P3_9AGAR</name>
<keyword evidence="3" id="KW-1185">Reference proteome</keyword>
<dbReference type="EMBL" id="JAWWNJ010000081">
    <property type="protein sequence ID" value="KAK7001930.1"/>
    <property type="molecule type" value="Genomic_DNA"/>
</dbReference>